<protein>
    <submittedName>
        <fullName evidence="1">Uncharacterized protein</fullName>
    </submittedName>
</protein>
<keyword evidence="2" id="KW-1185">Reference proteome</keyword>
<evidence type="ECO:0000313" key="2">
    <source>
        <dbReference type="Proteomes" id="UP001164929"/>
    </source>
</evidence>
<reference evidence="1" key="1">
    <citation type="journal article" date="2023" name="Mol. Ecol. Resour.">
        <title>Chromosome-level genome assembly of a triploid poplar Populus alba 'Berolinensis'.</title>
        <authorList>
            <person name="Chen S."/>
            <person name="Yu Y."/>
            <person name="Wang X."/>
            <person name="Wang S."/>
            <person name="Zhang T."/>
            <person name="Zhou Y."/>
            <person name="He R."/>
            <person name="Meng N."/>
            <person name="Wang Y."/>
            <person name="Liu W."/>
            <person name="Liu Z."/>
            <person name="Liu J."/>
            <person name="Guo Q."/>
            <person name="Huang H."/>
            <person name="Sederoff R.R."/>
            <person name="Wang G."/>
            <person name="Qu G."/>
            <person name="Chen S."/>
        </authorList>
    </citation>
    <scope>NUCLEOTIDE SEQUENCE</scope>
    <source>
        <strain evidence="1">SC-2020</strain>
    </source>
</reference>
<dbReference type="Proteomes" id="UP001164929">
    <property type="component" value="Chromosome 3"/>
</dbReference>
<dbReference type="AlphaFoldDB" id="A0AAD6R8E9"/>
<evidence type="ECO:0000313" key="1">
    <source>
        <dbReference type="EMBL" id="KAJ7004201.1"/>
    </source>
</evidence>
<comment type="caution">
    <text evidence="1">The sequence shown here is derived from an EMBL/GenBank/DDBJ whole genome shotgun (WGS) entry which is preliminary data.</text>
</comment>
<accession>A0AAD6R8E9</accession>
<proteinExistence type="predicted"/>
<dbReference type="EMBL" id="JAQIZT010000003">
    <property type="protein sequence ID" value="KAJ7004201.1"/>
    <property type="molecule type" value="Genomic_DNA"/>
</dbReference>
<gene>
    <name evidence="1" type="ORF">NC653_009162</name>
</gene>
<sequence>MILAGKGSWFHDPELESFDLLIYIDIRGFWYRNEPRCAKGF</sequence>
<name>A0AAD6R8E9_9ROSI</name>
<organism evidence="1 2">
    <name type="scientific">Populus alba x Populus x berolinensis</name>
    <dbReference type="NCBI Taxonomy" id="444605"/>
    <lineage>
        <taxon>Eukaryota</taxon>
        <taxon>Viridiplantae</taxon>
        <taxon>Streptophyta</taxon>
        <taxon>Embryophyta</taxon>
        <taxon>Tracheophyta</taxon>
        <taxon>Spermatophyta</taxon>
        <taxon>Magnoliopsida</taxon>
        <taxon>eudicotyledons</taxon>
        <taxon>Gunneridae</taxon>
        <taxon>Pentapetalae</taxon>
        <taxon>rosids</taxon>
        <taxon>fabids</taxon>
        <taxon>Malpighiales</taxon>
        <taxon>Salicaceae</taxon>
        <taxon>Saliceae</taxon>
        <taxon>Populus</taxon>
    </lineage>
</organism>